<dbReference type="SUPFAM" id="SSF52833">
    <property type="entry name" value="Thioredoxin-like"/>
    <property type="match status" value="1"/>
</dbReference>
<dbReference type="EMBL" id="QGBI01000017">
    <property type="protein sequence ID" value="MBX3891719.1"/>
    <property type="molecule type" value="Genomic_DNA"/>
</dbReference>
<reference evidence="3" key="1">
    <citation type="submission" date="2018-06" db="EMBL/GenBank/DDBJ databases">
        <authorList>
            <person name="O'Rourke A."/>
        </authorList>
    </citation>
    <scope>NUCLEOTIDE SEQUENCE</scope>
    <source>
        <strain evidence="3">132550021-3</strain>
    </source>
</reference>
<feature type="signal peptide" evidence="1">
    <location>
        <begin position="1"/>
        <end position="21"/>
    </location>
</feature>
<evidence type="ECO:0000313" key="4">
    <source>
        <dbReference type="Proteomes" id="UP001199322"/>
    </source>
</evidence>
<feature type="chain" id="PRO_5044465313" evidence="1">
    <location>
        <begin position="22"/>
        <end position="126"/>
    </location>
</feature>
<comment type="caution">
    <text evidence="3">The sequence shown here is derived from an EMBL/GenBank/DDBJ whole genome shotgun (WGS) entry which is preliminary data.</text>
</comment>
<dbReference type="AlphaFoldDB" id="A0A9Q2H0P0"/>
<accession>A0A9Q2H0P0</accession>
<dbReference type="RefSeq" id="WP_024973556.1">
    <property type="nucleotide sequence ID" value="NZ_JACBXL010000028.1"/>
</dbReference>
<organism evidence="3 4">
    <name type="scientific">Ralstonia pickettii</name>
    <name type="common">Burkholderia pickettii</name>
    <dbReference type="NCBI Taxonomy" id="329"/>
    <lineage>
        <taxon>Bacteria</taxon>
        <taxon>Pseudomonadati</taxon>
        <taxon>Pseudomonadota</taxon>
        <taxon>Betaproteobacteria</taxon>
        <taxon>Burkholderiales</taxon>
        <taxon>Burkholderiaceae</taxon>
        <taxon>Ralstonia</taxon>
    </lineage>
</organism>
<protein>
    <submittedName>
        <fullName evidence="3">Thioredoxin family protein</fullName>
    </submittedName>
</protein>
<dbReference type="CDD" id="cd02947">
    <property type="entry name" value="TRX_family"/>
    <property type="match status" value="1"/>
</dbReference>
<name>A0A9Q2H0P0_RALPI</name>
<dbReference type="GO" id="GO:0015035">
    <property type="term" value="F:protein-disulfide reductase activity"/>
    <property type="evidence" value="ECO:0007669"/>
    <property type="project" value="TreeGrafter"/>
</dbReference>
<dbReference type="Pfam" id="PF00085">
    <property type="entry name" value="Thioredoxin"/>
    <property type="match status" value="1"/>
</dbReference>
<dbReference type="PANTHER" id="PTHR45663:SF11">
    <property type="entry name" value="GEO12009P1"/>
    <property type="match status" value="1"/>
</dbReference>
<proteinExistence type="predicted"/>
<sequence>MSTLKWIFVMLTMCAATLAQALEIQPYSASTLAAAQQADKPVAVHFRADWCPTCRAQDKALQELRKEPGLDLTVLEANYDTEKELKRKFGVQAQSTLVVLHGRKEVTRLVGDTSTDGIRRALKAAF</sequence>
<gene>
    <name evidence="3" type="ORF">DEE74_17800</name>
</gene>
<evidence type="ECO:0000313" key="3">
    <source>
        <dbReference type="EMBL" id="MBX3891719.1"/>
    </source>
</evidence>
<dbReference type="InterPro" id="IPR013766">
    <property type="entry name" value="Thioredoxin_domain"/>
</dbReference>
<dbReference type="PROSITE" id="PS51352">
    <property type="entry name" value="THIOREDOXIN_2"/>
    <property type="match status" value="1"/>
</dbReference>
<dbReference type="Gene3D" id="3.40.30.10">
    <property type="entry name" value="Glutaredoxin"/>
    <property type="match status" value="1"/>
</dbReference>
<feature type="domain" description="Thioredoxin" evidence="2">
    <location>
        <begin position="7"/>
        <end position="126"/>
    </location>
</feature>
<dbReference type="InterPro" id="IPR036249">
    <property type="entry name" value="Thioredoxin-like_sf"/>
</dbReference>
<dbReference type="Proteomes" id="UP001199322">
    <property type="component" value="Unassembled WGS sequence"/>
</dbReference>
<evidence type="ECO:0000256" key="1">
    <source>
        <dbReference type="SAM" id="SignalP"/>
    </source>
</evidence>
<keyword evidence="1" id="KW-0732">Signal</keyword>
<evidence type="ECO:0000259" key="2">
    <source>
        <dbReference type="PROSITE" id="PS51352"/>
    </source>
</evidence>
<dbReference type="GO" id="GO:0005737">
    <property type="term" value="C:cytoplasm"/>
    <property type="evidence" value="ECO:0007669"/>
    <property type="project" value="TreeGrafter"/>
</dbReference>
<dbReference type="PANTHER" id="PTHR45663">
    <property type="entry name" value="GEO12009P1"/>
    <property type="match status" value="1"/>
</dbReference>